<accession>A0A6A6KUC0</accession>
<keyword evidence="3" id="KW-1185">Reference proteome</keyword>
<evidence type="ECO:0000313" key="3">
    <source>
        <dbReference type="Proteomes" id="UP000467840"/>
    </source>
</evidence>
<proteinExistence type="predicted"/>
<organism evidence="2 3">
    <name type="scientific">Hevea brasiliensis</name>
    <name type="common">Para rubber tree</name>
    <name type="synonym">Siphonia brasiliensis</name>
    <dbReference type="NCBI Taxonomy" id="3981"/>
    <lineage>
        <taxon>Eukaryota</taxon>
        <taxon>Viridiplantae</taxon>
        <taxon>Streptophyta</taxon>
        <taxon>Embryophyta</taxon>
        <taxon>Tracheophyta</taxon>
        <taxon>Spermatophyta</taxon>
        <taxon>Magnoliopsida</taxon>
        <taxon>eudicotyledons</taxon>
        <taxon>Gunneridae</taxon>
        <taxon>Pentapetalae</taxon>
        <taxon>rosids</taxon>
        <taxon>fabids</taxon>
        <taxon>Malpighiales</taxon>
        <taxon>Euphorbiaceae</taxon>
        <taxon>Crotonoideae</taxon>
        <taxon>Micrandreae</taxon>
        <taxon>Hevea</taxon>
    </lineage>
</organism>
<comment type="caution">
    <text evidence="2">The sequence shown here is derived from an EMBL/GenBank/DDBJ whole genome shotgun (WGS) entry which is preliminary data.</text>
</comment>
<evidence type="ECO:0000256" key="1">
    <source>
        <dbReference type="SAM" id="MobiDB-lite"/>
    </source>
</evidence>
<dbReference type="EMBL" id="JAAGAX010000014">
    <property type="protein sequence ID" value="KAF2292612.1"/>
    <property type="molecule type" value="Genomic_DNA"/>
</dbReference>
<sequence length="155" mass="17720">MKIDYNHGEDTDQILERAKEGQTREEGVRDDTEAVIDEVVEGVAITIVCELVVGGRKFLEALSCYACKVAGELRKLCQNHRPSRHEAVDQRLLPHLLRQQNPNPRERKREGTEDRSFWLSFTEKDIYSNACVLGMVEGSRETSSINGRLQFRSPF</sequence>
<dbReference type="Proteomes" id="UP000467840">
    <property type="component" value="Chromosome 13"/>
</dbReference>
<dbReference type="AlphaFoldDB" id="A0A6A6KUC0"/>
<feature type="region of interest" description="Disordered" evidence="1">
    <location>
        <begin position="1"/>
        <end position="26"/>
    </location>
</feature>
<protein>
    <submittedName>
        <fullName evidence="2">Uncharacterized protein</fullName>
    </submittedName>
</protein>
<name>A0A6A6KUC0_HEVBR</name>
<gene>
    <name evidence="2" type="ORF">GH714_026016</name>
</gene>
<reference evidence="2 3" key="1">
    <citation type="journal article" date="2020" name="Mol. Plant">
        <title>The Chromosome-Based Rubber Tree Genome Provides New Insights into Spurge Genome Evolution and Rubber Biosynthesis.</title>
        <authorList>
            <person name="Liu J."/>
            <person name="Shi C."/>
            <person name="Shi C.C."/>
            <person name="Li W."/>
            <person name="Zhang Q.J."/>
            <person name="Zhang Y."/>
            <person name="Li K."/>
            <person name="Lu H.F."/>
            <person name="Shi C."/>
            <person name="Zhu S.T."/>
            <person name="Xiao Z.Y."/>
            <person name="Nan H."/>
            <person name="Yue Y."/>
            <person name="Zhu X.G."/>
            <person name="Wu Y."/>
            <person name="Hong X.N."/>
            <person name="Fan G.Y."/>
            <person name="Tong Y."/>
            <person name="Zhang D."/>
            <person name="Mao C.L."/>
            <person name="Liu Y.L."/>
            <person name="Hao S.J."/>
            <person name="Liu W.Q."/>
            <person name="Lv M.Q."/>
            <person name="Zhang H.B."/>
            <person name="Liu Y."/>
            <person name="Hu-Tang G.R."/>
            <person name="Wang J.P."/>
            <person name="Wang J.H."/>
            <person name="Sun Y.H."/>
            <person name="Ni S.B."/>
            <person name="Chen W.B."/>
            <person name="Zhang X.C."/>
            <person name="Jiao Y.N."/>
            <person name="Eichler E.E."/>
            <person name="Li G.H."/>
            <person name="Liu X."/>
            <person name="Gao L.Z."/>
        </authorList>
    </citation>
    <scope>NUCLEOTIDE SEQUENCE [LARGE SCALE GENOMIC DNA]</scope>
    <source>
        <strain evidence="3">cv. GT1</strain>
        <tissue evidence="2">Leaf</tissue>
    </source>
</reference>
<evidence type="ECO:0000313" key="2">
    <source>
        <dbReference type="EMBL" id="KAF2292612.1"/>
    </source>
</evidence>